<protein>
    <submittedName>
        <fullName evidence="2">Uncharacterized protein</fullName>
    </submittedName>
</protein>
<dbReference type="KEGG" id="lxl:KDY119_00442"/>
<name>A0A5P9Q785_9MICO</name>
<dbReference type="AlphaFoldDB" id="A0A5P9Q785"/>
<dbReference type="EMBL" id="CP045529">
    <property type="protein sequence ID" value="QFU96950.1"/>
    <property type="molecule type" value="Genomic_DNA"/>
</dbReference>
<organism evidence="2 3">
    <name type="scientific">Luteimicrobium xylanilyticum</name>
    <dbReference type="NCBI Taxonomy" id="1133546"/>
    <lineage>
        <taxon>Bacteria</taxon>
        <taxon>Bacillati</taxon>
        <taxon>Actinomycetota</taxon>
        <taxon>Actinomycetes</taxon>
        <taxon>Micrococcales</taxon>
        <taxon>Luteimicrobium</taxon>
    </lineage>
</organism>
<evidence type="ECO:0000313" key="2">
    <source>
        <dbReference type="EMBL" id="QFU96950.1"/>
    </source>
</evidence>
<feature type="compositionally biased region" description="Basic residues" evidence="1">
    <location>
        <begin position="1"/>
        <end position="19"/>
    </location>
</feature>
<evidence type="ECO:0000313" key="3">
    <source>
        <dbReference type="Proteomes" id="UP000326702"/>
    </source>
</evidence>
<gene>
    <name evidence="2" type="ORF">KDY119_00442</name>
</gene>
<keyword evidence="3" id="KW-1185">Reference proteome</keyword>
<evidence type="ECO:0000256" key="1">
    <source>
        <dbReference type="SAM" id="MobiDB-lite"/>
    </source>
</evidence>
<feature type="region of interest" description="Disordered" evidence="1">
    <location>
        <begin position="1"/>
        <end position="30"/>
    </location>
</feature>
<accession>A0A5P9Q785</accession>
<dbReference type="OrthoDB" id="5182325at2"/>
<proteinExistence type="predicted"/>
<dbReference type="RefSeq" id="WP_153021864.1">
    <property type="nucleotide sequence ID" value="NZ_BAABIH010000013.1"/>
</dbReference>
<reference evidence="2 3" key="1">
    <citation type="submission" date="2019-10" db="EMBL/GenBank/DDBJ databases">
        <title>Genome sequence of Luteimicrobium xylanilyticum HY-24.</title>
        <authorList>
            <person name="Kim D.Y."/>
            <person name="Park H.-Y."/>
        </authorList>
    </citation>
    <scope>NUCLEOTIDE SEQUENCE [LARGE SCALE GENOMIC DNA]</scope>
    <source>
        <strain evidence="2 3">HY-24</strain>
    </source>
</reference>
<dbReference type="Proteomes" id="UP000326702">
    <property type="component" value="Chromosome"/>
</dbReference>
<sequence length="583" mass="63415">MPKPRRKRAHPRPQRRRAPAHPAPLHDASPEDLELFQSLRRGLRADEPLDLLVLVSGMLAVSDARVVDMAAAPDVRATMRGDLVESLIGAAFAETTAALTALRTLLPDDDSDLVAAVDTELRTRRHPMPAWLSTLGQARVVGPVWKLTEVLGDGDDYVWAVELPTGEALTALVYVDHNLGGLVKDAFVAPTTLDEFVSAMRVNLDDRQTLAPADPAEVRAVVDDAIRLGLMTYPPVESDTWPVARPLVEWMLSLLPDGGHAPEAHEWTPEELESLEEEFFASSFGHGVDRPEARGMARLLFEFAASYTGGDPLRWSGVNVEILLMDLVPRKVMAPAEDLAVVPDLIRAIIPFAHARRGVSPQGTVTALESLDHFEPLYRDLVASDDRGEVFGALRDLIDPEGFMVDELATLVGGREALDVLDDEPLPDEPFVWDGVPDDVHDRVAEIVALCDGAADRLLDVEHRTAMRRFVARVAVADPAIFRRRASVERGSAAVAWAVCRANNSAGAYQGLTLGELVEAFGVTGSVSQRAEPMLRALGVDPSALPSWRGGHGLGSPDLLVSDRRRALLDERDMLAEGEDSTD</sequence>